<accession>A0ABN2MZI0</accession>
<keyword evidence="7" id="KW-1185">Reference proteome</keyword>
<dbReference type="Gene3D" id="3.90.700.10">
    <property type="entry name" value="Succinate dehydrogenase/fumarate reductase flavoprotein, catalytic domain"/>
    <property type="match status" value="1"/>
</dbReference>
<comment type="caution">
    <text evidence="6">The sequence shown here is derived from an EMBL/GenBank/DDBJ whole genome shotgun (WGS) entry which is preliminary data.</text>
</comment>
<evidence type="ECO:0000313" key="6">
    <source>
        <dbReference type="EMBL" id="GAA1844902.1"/>
    </source>
</evidence>
<organism evidence="6 7">
    <name type="scientific">Pseudonocardia ailaonensis</name>
    <dbReference type="NCBI Taxonomy" id="367279"/>
    <lineage>
        <taxon>Bacteria</taxon>
        <taxon>Bacillati</taxon>
        <taxon>Actinomycetota</taxon>
        <taxon>Actinomycetes</taxon>
        <taxon>Pseudonocardiales</taxon>
        <taxon>Pseudonocardiaceae</taxon>
        <taxon>Pseudonocardia</taxon>
    </lineage>
</organism>
<keyword evidence="2" id="KW-0285">Flavoprotein</keyword>
<dbReference type="InterPro" id="IPR050315">
    <property type="entry name" value="FAD-oxidoreductase_2"/>
</dbReference>
<dbReference type="Gene3D" id="3.50.50.60">
    <property type="entry name" value="FAD/NAD(P)-binding domain"/>
    <property type="match status" value="1"/>
</dbReference>
<feature type="domain" description="FAD-dependent oxidoreductase 2 FAD-binding" evidence="5">
    <location>
        <begin position="16"/>
        <end position="431"/>
    </location>
</feature>
<dbReference type="PRINTS" id="PR00411">
    <property type="entry name" value="PNDRDTASEI"/>
</dbReference>
<evidence type="ECO:0000256" key="2">
    <source>
        <dbReference type="ARBA" id="ARBA00022630"/>
    </source>
</evidence>
<comment type="cofactor">
    <cofactor evidence="1">
        <name>FAD</name>
        <dbReference type="ChEBI" id="CHEBI:57692"/>
    </cofactor>
</comment>
<protein>
    <recommendedName>
        <fullName evidence="5">FAD-dependent oxidoreductase 2 FAD-binding domain-containing protein</fullName>
    </recommendedName>
</protein>
<evidence type="ECO:0000256" key="3">
    <source>
        <dbReference type="ARBA" id="ARBA00022827"/>
    </source>
</evidence>
<dbReference type="InterPro" id="IPR003953">
    <property type="entry name" value="FAD-dep_OxRdtase_2_FAD-bd"/>
</dbReference>
<reference evidence="6 7" key="1">
    <citation type="journal article" date="2019" name="Int. J. Syst. Evol. Microbiol.">
        <title>The Global Catalogue of Microorganisms (GCM) 10K type strain sequencing project: providing services to taxonomists for standard genome sequencing and annotation.</title>
        <authorList>
            <consortium name="The Broad Institute Genomics Platform"/>
            <consortium name="The Broad Institute Genome Sequencing Center for Infectious Disease"/>
            <person name="Wu L."/>
            <person name="Ma J."/>
        </authorList>
    </citation>
    <scope>NUCLEOTIDE SEQUENCE [LARGE SCALE GENOMIC DNA]</scope>
    <source>
        <strain evidence="6 7">JCM 16009</strain>
    </source>
</reference>
<dbReference type="PANTHER" id="PTHR43400:SF7">
    <property type="entry name" value="FAD-DEPENDENT OXIDOREDUCTASE 2 FAD BINDING DOMAIN-CONTAINING PROTEIN"/>
    <property type="match status" value="1"/>
</dbReference>
<name>A0ABN2MZI0_9PSEU</name>
<gene>
    <name evidence="6" type="ORF">GCM10009836_25500</name>
</gene>
<dbReference type="EMBL" id="BAAAQK010000005">
    <property type="protein sequence ID" value="GAA1844902.1"/>
    <property type="molecule type" value="Genomic_DNA"/>
</dbReference>
<evidence type="ECO:0000259" key="5">
    <source>
        <dbReference type="Pfam" id="PF00890"/>
    </source>
</evidence>
<dbReference type="SUPFAM" id="SSF51905">
    <property type="entry name" value="FAD/NAD(P)-binding domain"/>
    <property type="match status" value="1"/>
</dbReference>
<keyword evidence="4" id="KW-0560">Oxidoreductase</keyword>
<dbReference type="InterPro" id="IPR027477">
    <property type="entry name" value="Succ_DH/fumarate_Rdtase_cat_sf"/>
</dbReference>
<keyword evidence="3" id="KW-0274">FAD</keyword>
<dbReference type="Pfam" id="PF00890">
    <property type="entry name" value="FAD_binding_2"/>
    <property type="match status" value="1"/>
</dbReference>
<sequence>MGEATERPETRVLDTDVLVIGGGMAGMTAAARATRRGARVVLVEVAPNLGGSATYAGYIWTAPSHEVMDVENPQGGLELRRALVDRFSDGVDWIRQMDVLCGPEVTVAHVGRGHQFDTMHYVDQCRREVERSGSVHLGARVERLETHEGAVVGAEVTMADGETCLVRASSTVLATGGFQANPEMLVERVHPQADLMTLRSNPESRGTGLRLATSVGAATGPDDAGFYGHLVPSGITLDPSEFVALALYYSEHALLFNTENRRFVDETIGDHLNNMALVTQPGARGLLIADARVHRDWMTTAYVEGAISLDKFELAQKRGARCGYAEELDELAYLPEEWGYDGKAIRQAIEAHNEAARAGTAITPERSQDPLPLDEPPYYVIECVPGITFTFHGVTIDTSGRVLDTAGRPIPGLLAAGSDIGGLYNHAYLGGLASALIFGLAAADSATASS</sequence>
<evidence type="ECO:0000256" key="4">
    <source>
        <dbReference type="ARBA" id="ARBA00023002"/>
    </source>
</evidence>
<proteinExistence type="predicted"/>
<dbReference type="SUPFAM" id="SSF56425">
    <property type="entry name" value="Succinate dehydrogenase/fumarate reductase flavoprotein, catalytic domain"/>
    <property type="match status" value="1"/>
</dbReference>
<evidence type="ECO:0000313" key="7">
    <source>
        <dbReference type="Proteomes" id="UP001500449"/>
    </source>
</evidence>
<dbReference type="PANTHER" id="PTHR43400">
    <property type="entry name" value="FUMARATE REDUCTASE"/>
    <property type="match status" value="1"/>
</dbReference>
<dbReference type="InterPro" id="IPR036188">
    <property type="entry name" value="FAD/NAD-bd_sf"/>
</dbReference>
<dbReference type="Proteomes" id="UP001500449">
    <property type="component" value="Unassembled WGS sequence"/>
</dbReference>
<evidence type="ECO:0000256" key="1">
    <source>
        <dbReference type="ARBA" id="ARBA00001974"/>
    </source>
</evidence>